<dbReference type="Pfam" id="PF13462">
    <property type="entry name" value="Thioredoxin_4"/>
    <property type="match status" value="1"/>
</dbReference>
<feature type="domain" description="Thioredoxin" evidence="8">
    <location>
        <begin position="91"/>
        <end position="278"/>
    </location>
</feature>
<dbReference type="PANTHER" id="PTHR13887">
    <property type="entry name" value="GLUTATHIONE S-TRANSFERASE KAPPA"/>
    <property type="match status" value="1"/>
</dbReference>
<feature type="transmembrane region" description="Helical" evidence="7">
    <location>
        <begin position="35"/>
        <end position="55"/>
    </location>
</feature>
<feature type="compositionally biased region" description="Basic and acidic residues" evidence="6">
    <location>
        <begin position="1"/>
        <end position="11"/>
    </location>
</feature>
<dbReference type="SUPFAM" id="SSF52833">
    <property type="entry name" value="Thioredoxin-like"/>
    <property type="match status" value="1"/>
</dbReference>
<keyword evidence="5" id="KW-0676">Redox-active center</keyword>
<proteinExistence type="inferred from homology"/>
<dbReference type="InterPro" id="IPR012336">
    <property type="entry name" value="Thioredoxin-like_fold"/>
</dbReference>
<evidence type="ECO:0000256" key="5">
    <source>
        <dbReference type="ARBA" id="ARBA00023284"/>
    </source>
</evidence>
<evidence type="ECO:0000313" key="10">
    <source>
        <dbReference type="Proteomes" id="UP000001919"/>
    </source>
</evidence>
<protein>
    <submittedName>
        <fullName evidence="9">Protein-disulfide isomerase</fullName>
    </submittedName>
</protein>
<feature type="compositionally biased region" description="Acidic residues" evidence="6">
    <location>
        <begin position="100"/>
        <end position="109"/>
    </location>
</feature>
<evidence type="ECO:0000259" key="8">
    <source>
        <dbReference type="PROSITE" id="PS51352"/>
    </source>
</evidence>
<comment type="similarity">
    <text evidence="1">Belongs to the thioredoxin family. DsbA subfamily.</text>
</comment>
<dbReference type="InterPro" id="IPR036249">
    <property type="entry name" value="Thioredoxin-like_sf"/>
</dbReference>
<feature type="region of interest" description="Disordered" evidence="6">
    <location>
        <begin position="1"/>
        <end position="29"/>
    </location>
</feature>
<reference evidence="9 10" key="1">
    <citation type="journal article" date="2009" name="Stand. Genomic Sci.">
        <title>Complete genome sequence of Brachybacterium faecium type strain (Schefferle 6-10).</title>
        <authorList>
            <person name="Lapidus A."/>
            <person name="Pukall R."/>
            <person name="Labuttii K."/>
            <person name="Copeland A."/>
            <person name="Del Rio T.G."/>
            <person name="Nolan M."/>
            <person name="Chen F."/>
            <person name="Lucas S."/>
            <person name="Tice H."/>
            <person name="Cheng J.F."/>
            <person name="Bruce D."/>
            <person name="Goodwin L."/>
            <person name="Pitluck S."/>
            <person name="Rohde M."/>
            <person name="Goker M."/>
            <person name="Pati A."/>
            <person name="Ivanova N."/>
            <person name="Mavrommatis K."/>
            <person name="Chen A."/>
            <person name="Palaniappan K."/>
            <person name="D'haeseleer P."/>
            <person name="Chain P."/>
            <person name="Bristow J."/>
            <person name="Eisen J.A."/>
            <person name="Markowitz V."/>
            <person name="Hugenholtz P."/>
            <person name="Kyrpides N.C."/>
            <person name="Klenk H.P."/>
        </authorList>
    </citation>
    <scope>NUCLEOTIDE SEQUENCE [LARGE SCALE GENOMIC DNA]</scope>
    <source>
        <strain evidence="10">ATCC 43885 / DSM 4810 / JCM 11609 / LMG 19847 / NBRC 14762 / NCIMB 9860 / 6-10</strain>
    </source>
</reference>
<dbReference type="Gene3D" id="3.40.30.10">
    <property type="entry name" value="Glutaredoxin"/>
    <property type="match status" value="1"/>
</dbReference>
<evidence type="ECO:0000313" key="9">
    <source>
        <dbReference type="EMBL" id="ACU86258.1"/>
    </source>
</evidence>
<keyword evidence="4" id="KW-1015">Disulfide bond</keyword>
<evidence type="ECO:0000256" key="4">
    <source>
        <dbReference type="ARBA" id="ARBA00023157"/>
    </source>
</evidence>
<feature type="region of interest" description="Disordered" evidence="6">
    <location>
        <begin position="60"/>
        <end position="109"/>
    </location>
</feature>
<dbReference type="STRING" id="446465.Bfae_24710"/>
<evidence type="ECO:0000256" key="1">
    <source>
        <dbReference type="ARBA" id="ARBA00005791"/>
    </source>
</evidence>
<dbReference type="InterPro" id="IPR013766">
    <property type="entry name" value="Thioredoxin_domain"/>
</dbReference>
<dbReference type="OrthoDB" id="117402at2"/>
<keyword evidence="2" id="KW-0732">Signal</keyword>
<keyword evidence="10" id="KW-1185">Reference proteome</keyword>
<dbReference type="eggNOG" id="COG1651">
    <property type="taxonomic scope" value="Bacteria"/>
</dbReference>
<evidence type="ECO:0000256" key="7">
    <source>
        <dbReference type="SAM" id="Phobius"/>
    </source>
</evidence>
<evidence type="ECO:0000256" key="2">
    <source>
        <dbReference type="ARBA" id="ARBA00022729"/>
    </source>
</evidence>
<dbReference type="AlphaFoldDB" id="C7MFP1"/>
<name>C7MFP1_BRAFD</name>
<dbReference type="PATRIC" id="fig|446465.5.peg.2450"/>
<gene>
    <name evidence="9" type="ordered locus">Bfae_24710</name>
</gene>
<dbReference type="GO" id="GO:0016853">
    <property type="term" value="F:isomerase activity"/>
    <property type="evidence" value="ECO:0007669"/>
    <property type="project" value="UniProtKB-KW"/>
</dbReference>
<dbReference type="EMBL" id="CP001643">
    <property type="protein sequence ID" value="ACU86258.1"/>
    <property type="molecule type" value="Genomic_DNA"/>
</dbReference>
<feature type="compositionally biased region" description="Low complexity" evidence="6">
    <location>
        <begin position="64"/>
        <end position="80"/>
    </location>
</feature>
<dbReference type="Proteomes" id="UP000001919">
    <property type="component" value="Chromosome"/>
</dbReference>
<keyword evidence="7" id="KW-0472">Membrane</keyword>
<dbReference type="PROSITE" id="PS51352">
    <property type="entry name" value="THIOREDOXIN_2"/>
    <property type="match status" value="1"/>
</dbReference>
<sequence>MTAPDRPDAPRGPDSPRGSDSPQSHRAARPAGRRWMVPLLILVVAAALIAAVLWLRPGGDSTEPAASTDSTDVADAPADGAEAEDPGAVEHPSSVAVPDLSEEEARDEDDLLAEGPVDAPVVLIVFTDYQCPYCAEWSQETLPAVREYVERGELRIEWRDVNIYGDDSERAARASLAAARQDAHAEYHDRLFEGGEIRTGAELDESSLVALADELGLDTEQFTEDLHSEEVAETISANASQGWDLGIMSTPAFVVGGTPMVGAQPTDVFTTAIDDALAESGS</sequence>
<accession>C7MFP1</accession>
<keyword evidence="7" id="KW-0812">Transmembrane</keyword>
<evidence type="ECO:0000256" key="3">
    <source>
        <dbReference type="ARBA" id="ARBA00023002"/>
    </source>
</evidence>
<dbReference type="KEGG" id="bfa:Bfae_24710"/>
<keyword evidence="9" id="KW-0413">Isomerase</keyword>
<organism evidence="9 10">
    <name type="scientific">Brachybacterium faecium (strain ATCC 43885 / DSM 4810 / JCM 11609 / LMG 19847 / NBRC 14762 / NCIMB 9860 / 6-10)</name>
    <dbReference type="NCBI Taxonomy" id="446465"/>
    <lineage>
        <taxon>Bacteria</taxon>
        <taxon>Bacillati</taxon>
        <taxon>Actinomycetota</taxon>
        <taxon>Actinomycetes</taxon>
        <taxon>Micrococcales</taxon>
        <taxon>Dermabacteraceae</taxon>
        <taxon>Brachybacterium</taxon>
    </lineage>
</organism>
<keyword evidence="3" id="KW-0560">Oxidoreductase</keyword>
<dbReference type="PANTHER" id="PTHR13887:SF14">
    <property type="entry name" value="DISULFIDE BOND FORMATION PROTEIN D"/>
    <property type="match status" value="1"/>
</dbReference>
<evidence type="ECO:0000256" key="6">
    <source>
        <dbReference type="SAM" id="MobiDB-lite"/>
    </source>
</evidence>
<keyword evidence="7" id="KW-1133">Transmembrane helix</keyword>
<dbReference type="HOGENOM" id="CLU_000288_47_1_11"/>
<dbReference type="GO" id="GO:0016491">
    <property type="term" value="F:oxidoreductase activity"/>
    <property type="evidence" value="ECO:0007669"/>
    <property type="project" value="UniProtKB-KW"/>
</dbReference>